<sequence>MPIVSLIQALAGLYVAYVSTLALNKMDKRTPPGVRYAHIALVAGSAAGVASCVVARDIFECLFAVGIALYVAGNRRGEPHDA</sequence>
<keyword evidence="1" id="KW-1133">Transmembrane helix</keyword>
<feature type="transmembrane region" description="Helical" evidence="1">
    <location>
        <begin position="6"/>
        <end position="24"/>
    </location>
</feature>
<comment type="caution">
    <text evidence="2">The sequence shown here is derived from an EMBL/GenBank/DDBJ whole genome shotgun (WGS) entry which is preliminary data.</text>
</comment>
<keyword evidence="1" id="KW-0472">Membrane</keyword>
<protein>
    <submittedName>
        <fullName evidence="2">Uncharacterized protein</fullName>
    </submittedName>
</protein>
<name>A0ABX0LJL8_9BURK</name>
<proteinExistence type="predicted"/>
<feature type="transmembrane region" description="Helical" evidence="1">
    <location>
        <begin position="36"/>
        <end position="56"/>
    </location>
</feature>
<evidence type="ECO:0000313" key="3">
    <source>
        <dbReference type="Proteomes" id="UP000785613"/>
    </source>
</evidence>
<reference evidence="2 3" key="1">
    <citation type="submission" date="2019-09" db="EMBL/GenBank/DDBJ databases">
        <title>Taxonomy of Antarctic Massilia spp.: description of Massilia rubra sp. nov., Massilia aquatica sp. nov., Massilia mucilaginosa sp. nov., Massilia frigida sp. nov. isolated from streams, lakes and regoliths.</title>
        <authorList>
            <person name="Holochova P."/>
            <person name="Sedlacek I."/>
            <person name="Kralova S."/>
            <person name="Maslanova I."/>
            <person name="Busse H.-J."/>
            <person name="Stankova E."/>
            <person name="Vrbovska V."/>
            <person name="Kovarovic V."/>
            <person name="Bartak M."/>
            <person name="Svec P."/>
            <person name="Pantucek R."/>
        </authorList>
    </citation>
    <scope>NUCLEOTIDE SEQUENCE [LARGE SCALE GENOMIC DNA]</scope>
    <source>
        <strain evidence="2 3">CCM 8692</strain>
    </source>
</reference>
<organism evidence="2 3">
    <name type="scientific">Massilia rubra</name>
    <dbReference type="NCBI Taxonomy" id="2607910"/>
    <lineage>
        <taxon>Bacteria</taxon>
        <taxon>Pseudomonadati</taxon>
        <taxon>Pseudomonadota</taxon>
        <taxon>Betaproteobacteria</taxon>
        <taxon>Burkholderiales</taxon>
        <taxon>Oxalobacteraceae</taxon>
        <taxon>Telluria group</taxon>
        <taxon>Massilia</taxon>
    </lineage>
</organism>
<keyword evidence="3" id="KW-1185">Reference proteome</keyword>
<dbReference type="Proteomes" id="UP000785613">
    <property type="component" value="Unassembled WGS sequence"/>
</dbReference>
<keyword evidence="1" id="KW-0812">Transmembrane</keyword>
<gene>
    <name evidence="2" type="ORF">F0185_12910</name>
</gene>
<evidence type="ECO:0000256" key="1">
    <source>
        <dbReference type="SAM" id="Phobius"/>
    </source>
</evidence>
<evidence type="ECO:0000313" key="2">
    <source>
        <dbReference type="EMBL" id="NHZ34482.1"/>
    </source>
</evidence>
<accession>A0ABX0LJL8</accession>
<dbReference type="EMBL" id="VUYU01000007">
    <property type="protein sequence ID" value="NHZ34482.1"/>
    <property type="molecule type" value="Genomic_DNA"/>
</dbReference>
<dbReference type="RefSeq" id="WP_167225005.1">
    <property type="nucleotide sequence ID" value="NZ_VUYU01000007.1"/>
</dbReference>